<feature type="chain" id="PRO_5020709878" evidence="2">
    <location>
        <begin position="22"/>
        <end position="276"/>
    </location>
</feature>
<evidence type="ECO:0000313" key="4">
    <source>
        <dbReference type="Proteomes" id="UP000294862"/>
    </source>
</evidence>
<sequence length="276" mass="30424">MNRRIQSQVLVLLAVSGTAMTGTARAQGRLDELARYGGSYSTDCANPHAVRVRILPTGIVLERDSRRMQSGGVQPVYSTFGNTEPPQGFEVEFMSDRLDFHVYRDRLGLYVEDGGSHPDAQAILAGDRRKLRDCDSAKRRKPEMPTAPPSAAPGSQEPIGSSWQLMASDPRFKRAYHAALGAYRKVSWLADMGQNTDFGTTRIGNVEYLVVGACQPHNCADNHVRTLYDRARGTVYGAVYLEGRPPHAIGNPPSGVMAELHRLEAKDQARLYGRPR</sequence>
<dbReference type="EMBL" id="SLWQ01000007">
    <property type="protein sequence ID" value="TCO38879.1"/>
    <property type="molecule type" value="Genomic_DNA"/>
</dbReference>
<name>A0A4R2I5Q2_9GAMM</name>
<dbReference type="SUPFAM" id="SSF89872">
    <property type="entry name" value="Inhibitor of vertebrate lysozyme, Ivy"/>
    <property type="match status" value="1"/>
</dbReference>
<keyword evidence="2" id="KW-0732">Signal</keyword>
<feature type="signal peptide" evidence="2">
    <location>
        <begin position="1"/>
        <end position="21"/>
    </location>
</feature>
<proteinExistence type="predicted"/>
<dbReference type="OrthoDB" id="6025056at2"/>
<evidence type="ECO:0000256" key="1">
    <source>
        <dbReference type="SAM" id="MobiDB-lite"/>
    </source>
</evidence>
<organism evidence="3 4">
    <name type="scientific">Dokdonella fugitiva</name>
    <dbReference type="NCBI Taxonomy" id="328517"/>
    <lineage>
        <taxon>Bacteria</taxon>
        <taxon>Pseudomonadati</taxon>
        <taxon>Pseudomonadota</taxon>
        <taxon>Gammaproteobacteria</taxon>
        <taxon>Lysobacterales</taxon>
        <taxon>Rhodanobacteraceae</taxon>
        <taxon>Dokdonella</taxon>
    </lineage>
</organism>
<dbReference type="Proteomes" id="UP000294862">
    <property type="component" value="Unassembled WGS sequence"/>
</dbReference>
<gene>
    <name evidence="3" type="ORF">EV148_107167</name>
</gene>
<accession>A0A4R2I5Q2</accession>
<dbReference type="InterPro" id="IPR036501">
    <property type="entry name" value="Inhibitor_vert_lysozyme_sf"/>
</dbReference>
<dbReference type="RefSeq" id="WP_131999080.1">
    <property type="nucleotide sequence ID" value="NZ_JACGXM010000006.1"/>
</dbReference>
<feature type="region of interest" description="Disordered" evidence="1">
    <location>
        <begin position="136"/>
        <end position="161"/>
    </location>
</feature>
<dbReference type="Gene3D" id="3.40.1420.10">
    <property type="entry name" value="Inhibitor of vertebrate lysozyme"/>
    <property type="match status" value="1"/>
</dbReference>
<dbReference type="AlphaFoldDB" id="A0A4R2I5Q2"/>
<reference evidence="3 4" key="1">
    <citation type="journal article" date="2015" name="Stand. Genomic Sci.">
        <title>Genomic Encyclopedia of Bacterial and Archaeal Type Strains, Phase III: the genomes of soil and plant-associated and newly described type strains.</title>
        <authorList>
            <person name="Whitman W.B."/>
            <person name="Woyke T."/>
            <person name="Klenk H.P."/>
            <person name="Zhou Y."/>
            <person name="Lilburn T.G."/>
            <person name="Beck B.J."/>
            <person name="De Vos P."/>
            <person name="Vandamme P."/>
            <person name="Eisen J.A."/>
            <person name="Garrity G."/>
            <person name="Hugenholtz P."/>
            <person name="Kyrpides N.C."/>
        </authorList>
    </citation>
    <scope>NUCLEOTIDE SEQUENCE [LARGE SCALE GENOMIC DNA]</scope>
    <source>
        <strain evidence="3 4">A3</strain>
    </source>
</reference>
<evidence type="ECO:0000313" key="3">
    <source>
        <dbReference type="EMBL" id="TCO38879.1"/>
    </source>
</evidence>
<comment type="caution">
    <text evidence="3">The sequence shown here is derived from an EMBL/GenBank/DDBJ whole genome shotgun (WGS) entry which is preliminary data.</text>
</comment>
<protein>
    <submittedName>
        <fullName evidence="3">Inhibitor of lysozyme (Ivy)</fullName>
    </submittedName>
</protein>
<evidence type="ECO:0000256" key="2">
    <source>
        <dbReference type="SAM" id="SignalP"/>
    </source>
</evidence>
<dbReference type="Pfam" id="PF08816">
    <property type="entry name" value="Ivy"/>
    <property type="match status" value="1"/>
</dbReference>
<keyword evidence="4" id="KW-1185">Reference proteome</keyword>